<protein>
    <recommendedName>
        <fullName evidence="3">Retrovirus-related Pol polyprotein from transposon TNT 1-94</fullName>
    </recommendedName>
</protein>
<gene>
    <name evidence="1" type="ORF">M5K25_010963</name>
</gene>
<evidence type="ECO:0000313" key="1">
    <source>
        <dbReference type="EMBL" id="KAL0918916.1"/>
    </source>
</evidence>
<dbReference type="Pfam" id="PF14223">
    <property type="entry name" value="Retrotran_gag_2"/>
    <property type="match status" value="1"/>
</dbReference>
<dbReference type="AlphaFoldDB" id="A0ABD0V1Z0"/>
<accession>A0ABD0V1Z0</accession>
<sequence>MSSQCSLLLIWRSQVLNVIRANSFEGYLDGTVRRPPRQITSETGTVIPNPLFSTWMLIDQNLAAALFTTISAPLLPYVLNLDSCSEIWQTIGKRLQASNRSRILQLKNDLNYISMANKTMQQYLTEIKMKVDTLTAGGRTLDSEDVIIEETNLENEVARALHSAQLSEASVALTATSSRGSSRQPNQVF</sequence>
<name>A0ABD0V1Z0_DENTH</name>
<organism evidence="1 2">
    <name type="scientific">Dendrobium thyrsiflorum</name>
    <name type="common">Pinecone-like raceme dendrobium</name>
    <name type="synonym">Orchid</name>
    <dbReference type="NCBI Taxonomy" id="117978"/>
    <lineage>
        <taxon>Eukaryota</taxon>
        <taxon>Viridiplantae</taxon>
        <taxon>Streptophyta</taxon>
        <taxon>Embryophyta</taxon>
        <taxon>Tracheophyta</taxon>
        <taxon>Spermatophyta</taxon>
        <taxon>Magnoliopsida</taxon>
        <taxon>Liliopsida</taxon>
        <taxon>Asparagales</taxon>
        <taxon>Orchidaceae</taxon>
        <taxon>Epidendroideae</taxon>
        <taxon>Malaxideae</taxon>
        <taxon>Dendrobiinae</taxon>
        <taxon>Dendrobium</taxon>
    </lineage>
</organism>
<reference evidence="1 2" key="1">
    <citation type="journal article" date="2024" name="Plant Biotechnol. J.">
        <title>Dendrobium thyrsiflorum genome and its molecular insights into genes involved in important horticultural traits.</title>
        <authorList>
            <person name="Chen B."/>
            <person name="Wang J.Y."/>
            <person name="Zheng P.J."/>
            <person name="Li K.L."/>
            <person name="Liang Y.M."/>
            <person name="Chen X.F."/>
            <person name="Zhang C."/>
            <person name="Zhao X."/>
            <person name="He X."/>
            <person name="Zhang G.Q."/>
            <person name="Liu Z.J."/>
            <person name="Xu Q."/>
        </authorList>
    </citation>
    <scope>NUCLEOTIDE SEQUENCE [LARGE SCALE GENOMIC DNA]</scope>
    <source>
        <strain evidence="1">GZMU011</strain>
    </source>
</reference>
<comment type="caution">
    <text evidence="1">The sequence shown here is derived from an EMBL/GenBank/DDBJ whole genome shotgun (WGS) entry which is preliminary data.</text>
</comment>
<dbReference type="PANTHER" id="PTHR47481">
    <property type="match status" value="1"/>
</dbReference>
<proteinExistence type="predicted"/>
<dbReference type="PANTHER" id="PTHR47481:SF31">
    <property type="entry name" value="OS01G0873500 PROTEIN"/>
    <property type="match status" value="1"/>
</dbReference>
<dbReference type="EMBL" id="JANQDX010000009">
    <property type="protein sequence ID" value="KAL0918916.1"/>
    <property type="molecule type" value="Genomic_DNA"/>
</dbReference>
<dbReference type="Proteomes" id="UP001552299">
    <property type="component" value="Unassembled WGS sequence"/>
</dbReference>
<keyword evidence="2" id="KW-1185">Reference proteome</keyword>
<evidence type="ECO:0000313" key="2">
    <source>
        <dbReference type="Proteomes" id="UP001552299"/>
    </source>
</evidence>
<evidence type="ECO:0008006" key="3">
    <source>
        <dbReference type="Google" id="ProtNLM"/>
    </source>
</evidence>